<name>A0AAU9LH30_9ASTR</name>
<protein>
    <submittedName>
        <fullName evidence="2">Uncharacterized protein</fullName>
    </submittedName>
</protein>
<sequence>MLEGVPESGSIPKQGGEGVSDRSRKEDFNAPVKLVVKKEPKGKEKLFSEEPIVDNSEDEEELATHEHKKRKVREAELDEHQQIIREIEEKERAEKEAQATI</sequence>
<evidence type="ECO:0000313" key="2">
    <source>
        <dbReference type="EMBL" id="CAH1412741.1"/>
    </source>
</evidence>
<dbReference type="Proteomes" id="UP001157418">
    <property type="component" value="Unassembled WGS sequence"/>
</dbReference>
<feature type="compositionally biased region" description="Acidic residues" evidence="1">
    <location>
        <begin position="51"/>
        <end position="61"/>
    </location>
</feature>
<dbReference type="AlphaFoldDB" id="A0AAU9LH30"/>
<feature type="region of interest" description="Disordered" evidence="1">
    <location>
        <begin position="1"/>
        <end position="32"/>
    </location>
</feature>
<accession>A0AAU9LH30</accession>
<gene>
    <name evidence="2" type="ORF">LVIROSA_LOCUS738</name>
</gene>
<feature type="region of interest" description="Disordered" evidence="1">
    <location>
        <begin position="49"/>
        <end position="79"/>
    </location>
</feature>
<keyword evidence="3" id="KW-1185">Reference proteome</keyword>
<evidence type="ECO:0000313" key="3">
    <source>
        <dbReference type="Proteomes" id="UP001157418"/>
    </source>
</evidence>
<comment type="caution">
    <text evidence="2">The sequence shown here is derived from an EMBL/GenBank/DDBJ whole genome shotgun (WGS) entry which is preliminary data.</text>
</comment>
<reference evidence="2 3" key="1">
    <citation type="submission" date="2022-01" db="EMBL/GenBank/DDBJ databases">
        <authorList>
            <person name="Xiong W."/>
            <person name="Schranz E."/>
        </authorList>
    </citation>
    <scope>NUCLEOTIDE SEQUENCE [LARGE SCALE GENOMIC DNA]</scope>
</reference>
<feature type="compositionally biased region" description="Basic and acidic residues" evidence="1">
    <location>
        <begin position="19"/>
        <end position="28"/>
    </location>
</feature>
<organism evidence="2 3">
    <name type="scientific">Lactuca virosa</name>
    <dbReference type="NCBI Taxonomy" id="75947"/>
    <lineage>
        <taxon>Eukaryota</taxon>
        <taxon>Viridiplantae</taxon>
        <taxon>Streptophyta</taxon>
        <taxon>Embryophyta</taxon>
        <taxon>Tracheophyta</taxon>
        <taxon>Spermatophyta</taxon>
        <taxon>Magnoliopsida</taxon>
        <taxon>eudicotyledons</taxon>
        <taxon>Gunneridae</taxon>
        <taxon>Pentapetalae</taxon>
        <taxon>asterids</taxon>
        <taxon>campanulids</taxon>
        <taxon>Asterales</taxon>
        <taxon>Asteraceae</taxon>
        <taxon>Cichorioideae</taxon>
        <taxon>Cichorieae</taxon>
        <taxon>Lactucinae</taxon>
        <taxon>Lactuca</taxon>
    </lineage>
</organism>
<evidence type="ECO:0000256" key="1">
    <source>
        <dbReference type="SAM" id="MobiDB-lite"/>
    </source>
</evidence>
<proteinExistence type="predicted"/>
<dbReference type="EMBL" id="CAKMRJ010000001">
    <property type="protein sequence ID" value="CAH1412741.1"/>
    <property type="molecule type" value="Genomic_DNA"/>
</dbReference>